<dbReference type="NCBIfam" id="NF010478">
    <property type="entry name" value="PRK13903.1"/>
    <property type="match status" value="1"/>
</dbReference>
<evidence type="ECO:0000313" key="19">
    <source>
        <dbReference type="EMBL" id="SIS38441.1"/>
    </source>
</evidence>
<dbReference type="STRING" id="1161099.SAMN05444817_10180"/>
<evidence type="ECO:0000256" key="10">
    <source>
        <dbReference type="ARBA" id="ARBA00022857"/>
    </source>
</evidence>
<dbReference type="Gene3D" id="3.30.465.10">
    <property type="match status" value="1"/>
</dbReference>
<accession>A0A1N7IN91</accession>
<keyword evidence="11 17" id="KW-0133">Cell shape</keyword>
<dbReference type="GO" id="GO:0008762">
    <property type="term" value="F:UDP-N-acetylmuramate dehydrogenase activity"/>
    <property type="evidence" value="ECO:0007669"/>
    <property type="project" value="UniProtKB-UniRule"/>
</dbReference>
<dbReference type="AlphaFoldDB" id="A0A1N7IN91"/>
<comment type="function">
    <text evidence="2 17">Cell wall formation.</text>
</comment>
<dbReference type="SUPFAM" id="SSF56176">
    <property type="entry name" value="FAD-binding/transporter-associated domain-like"/>
    <property type="match status" value="1"/>
</dbReference>
<evidence type="ECO:0000256" key="1">
    <source>
        <dbReference type="ARBA" id="ARBA00001974"/>
    </source>
</evidence>
<comment type="similarity">
    <text evidence="5 17">Belongs to the MurB family.</text>
</comment>
<dbReference type="EMBL" id="FTOF01000001">
    <property type="protein sequence ID" value="SIS38441.1"/>
    <property type="molecule type" value="Genomic_DNA"/>
</dbReference>
<dbReference type="PANTHER" id="PTHR21071">
    <property type="entry name" value="UDP-N-ACETYLENOLPYRUVOYLGLUCOSAMINE REDUCTASE"/>
    <property type="match status" value="1"/>
</dbReference>
<keyword evidence="7 17" id="KW-0132">Cell division</keyword>
<evidence type="ECO:0000256" key="14">
    <source>
        <dbReference type="ARBA" id="ARBA00023306"/>
    </source>
</evidence>
<keyword evidence="14 17" id="KW-0131">Cell cycle</keyword>
<keyword evidence="9 17" id="KW-0274">FAD</keyword>
<organism evidence="19 20">
    <name type="scientific">Corynebacterium appendicis CIP 107643</name>
    <dbReference type="NCBI Taxonomy" id="1161099"/>
    <lineage>
        <taxon>Bacteria</taxon>
        <taxon>Bacillati</taxon>
        <taxon>Actinomycetota</taxon>
        <taxon>Actinomycetes</taxon>
        <taxon>Mycobacteriales</taxon>
        <taxon>Corynebacteriaceae</taxon>
        <taxon>Corynebacterium</taxon>
    </lineage>
</organism>
<proteinExistence type="inferred from homology"/>
<protein>
    <recommendedName>
        <fullName evidence="17">UDP-N-acetylenolpyruvoylglucosamine reductase</fullName>
        <ecNumber evidence="17">1.3.1.98</ecNumber>
    </recommendedName>
    <alternativeName>
        <fullName evidence="17">UDP-N-acetylmuramate dehydrogenase</fullName>
    </alternativeName>
</protein>
<gene>
    <name evidence="17" type="primary">murB</name>
    <name evidence="19" type="ORF">SAMN05444817_10180</name>
</gene>
<dbReference type="Pfam" id="PF02873">
    <property type="entry name" value="MurB_C"/>
    <property type="match status" value="1"/>
</dbReference>
<dbReference type="Gene3D" id="3.90.78.10">
    <property type="entry name" value="UDP-N-acetylenolpyruvoylglucosamine reductase, C-terminal domain"/>
    <property type="match status" value="1"/>
</dbReference>
<dbReference type="GO" id="GO:0071555">
    <property type="term" value="P:cell wall organization"/>
    <property type="evidence" value="ECO:0007669"/>
    <property type="project" value="UniProtKB-KW"/>
</dbReference>
<dbReference type="InterPro" id="IPR036318">
    <property type="entry name" value="FAD-bd_PCMH-like_sf"/>
</dbReference>
<comment type="catalytic activity">
    <reaction evidence="16 17">
        <text>UDP-N-acetyl-alpha-D-muramate + NADP(+) = UDP-N-acetyl-3-O-(1-carboxyvinyl)-alpha-D-glucosamine + NADPH + H(+)</text>
        <dbReference type="Rhea" id="RHEA:12248"/>
        <dbReference type="ChEBI" id="CHEBI:15378"/>
        <dbReference type="ChEBI" id="CHEBI:57783"/>
        <dbReference type="ChEBI" id="CHEBI:58349"/>
        <dbReference type="ChEBI" id="CHEBI:68483"/>
        <dbReference type="ChEBI" id="CHEBI:70757"/>
        <dbReference type="EC" id="1.3.1.98"/>
    </reaction>
</comment>
<dbReference type="GO" id="GO:0005829">
    <property type="term" value="C:cytosol"/>
    <property type="evidence" value="ECO:0007669"/>
    <property type="project" value="TreeGrafter"/>
</dbReference>
<keyword evidence="12 17" id="KW-0573">Peptidoglycan synthesis</keyword>
<comment type="cofactor">
    <cofactor evidence="1 17">
        <name>FAD</name>
        <dbReference type="ChEBI" id="CHEBI:57692"/>
    </cofactor>
</comment>
<reference evidence="20" key="1">
    <citation type="submission" date="2017-01" db="EMBL/GenBank/DDBJ databases">
        <authorList>
            <person name="Varghese N."/>
            <person name="Submissions S."/>
        </authorList>
    </citation>
    <scope>NUCLEOTIDE SEQUENCE [LARGE SCALE GENOMIC DNA]</scope>
    <source>
        <strain evidence="20">DSM 44531</strain>
    </source>
</reference>
<evidence type="ECO:0000256" key="9">
    <source>
        <dbReference type="ARBA" id="ARBA00022827"/>
    </source>
</evidence>
<dbReference type="InterPro" id="IPR006094">
    <property type="entry name" value="Oxid_FAD_bind_N"/>
</dbReference>
<dbReference type="GO" id="GO:0071949">
    <property type="term" value="F:FAD binding"/>
    <property type="evidence" value="ECO:0007669"/>
    <property type="project" value="InterPro"/>
</dbReference>
<comment type="subcellular location">
    <subcellularLocation>
        <location evidence="3 17">Cytoplasm</location>
    </subcellularLocation>
</comment>
<dbReference type="NCBIfam" id="TIGR00179">
    <property type="entry name" value="murB"/>
    <property type="match status" value="1"/>
</dbReference>
<dbReference type="HAMAP" id="MF_00037">
    <property type="entry name" value="MurB"/>
    <property type="match status" value="1"/>
</dbReference>
<feature type="active site" evidence="17">
    <location>
        <position position="330"/>
    </location>
</feature>
<dbReference type="InterPro" id="IPR003170">
    <property type="entry name" value="MurB"/>
</dbReference>
<dbReference type="InterPro" id="IPR036635">
    <property type="entry name" value="MurB_C_sf"/>
</dbReference>
<feature type="domain" description="FAD-binding PCMH-type" evidence="18">
    <location>
        <begin position="11"/>
        <end position="177"/>
    </location>
</feature>
<evidence type="ECO:0000256" key="15">
    <source>
        <dbReference type="ARBA" id="ARBA00023316"/>
    </source>
</evidence>
<dbReference type="GO" id="GO:0009252">
    <property type="term" value="P:peptidoglycan biosynthetic process"/>
    <property type="evidence" value="ECO:0007669"/>
    <property type="project" value="UniProtKB-UniRule"/>
</dbReference>
<evidence type="ECO:0000256" key="5">
    <source>
        <dbReference type="ARBA" id="ARBA00010485"/>
    </source>
</evidence>
<evidence type="ECO:0000256" key="6">
    <source>
        <dbReference type="ARBA" id="ARBA00022490"/>
    </source>
</evidence>
<dbReference type="Proteomes" id="UP000186292">
    <property type="component" value="Unassembled WGS sequence"/>
</dbReference>
<evidence type="ECO:0000256" key="13">
    <source>
        <dbReference type="ARBA" id="ARBA00023002"/>
    </source>
</evidence>
<keyword evidence="15 17" id="KW-0961">Cell wall biogenesis/degradation</keyword>
<dbReference type="GO" id="GO:0051301">
    <property type="term" value="P:cell division"/>
    <property type="evidence" value="ECO:0007669"/>
    <property type="project" value="UniProtKB-KW"/>
</dbReference>
<evidence type="ECO:0000256" key="8">
    <source>
        <dbReference type="ARBA" id="ARBA00022630"/>
    </source>
</evidence>
<evidence type="ECO:0000313" key="20">
    <source>
        <dbReference type="Proteomes" id="UP000186292"/>
    </source>
</evidence>
<dbReference type="Pfam" id="PF01565">
    <property type="entry name" value="FAD_binding_4"/>
    <property type="match status" value="1"/>
</dbReference>
<evidence type="ECO:0000256" key="3">
    <source>
        <dbReference type="ARBA" id="ARBA00004496"/>
    </source>
</evidence>
<dbReference type="InterPro" id="IPR016169">
    <property type="entry name" value="FAD-bd_PCMH_sub2"/>
</dbReference>
<dbReference type="Gene3D" id="3.30.43.10">
    <property type="entry name" value="Uridine Diphospho-n-acetylenolpyruvylglucosamine Reductase, domain 2"/>
    <property type="match status" value="1"/>
</dbReference>
<keyword evidence="13 17" id="KW-0560">Oxidoreductase</keyword>
<evidence type="ECO:0000256" key="17">
    <source>
        <dbReference type="HAMAP-Rule" id="MF_00037"/>
    </source>
</evidence>
<dbReference type="InterPro" id="IPR011601">
    <property type="entry name" value="MurB_C"/>
</dbReference>
<evidence type="ECO:0000256" key="12">
    <source>
        <dbReference type="ARBA" id="ARBA00022984"/>
    </source>
</evidence>
<dbReference type="InterPro" id="IPR016167">
    <property type="entry name" value="FAD-bd_PCMH_sub1"/>
</dbReference>
<sequence length="339" mass="35963">MRLKDLTTLRVGGAPRAVWLARTASELAHAVSLLDASREPLLILGGGSNLVVADGDLDLTVVVAGNDDIEVRPDGVVRAGAGAVWDDVVAAAVDAGLSGIETLSGIPGSAGATPVQNVGAYGAEVGDVLTRVHLYNRETGATEWVPASDLELAYRYSNLKFTGRAVVLDIELQLAPSELSIPLRHVGGKQLPLAEAREEILRVRAAKGMVLDPDDHDTWSAGSFFTNPVVAPELADEIARAVEAERPGEGESMPRYPQDGGRVKLSAAWLIERAGFHRGFPNENAPARLSTKHTLALTNRGGAVADDVVKLARTVRDGVRERFGVELVPEPVWIGLSMD</sequence>
<evidence type="ECO:0000256" key="16">
    <source>
        <dbReference type="ARBA" id="ARBA00048914"/>
    </source>
</evidence>
<keyword evidence="10 17" id="KW-0521">NADP</keyword>
<dbReference type="SUPFAM" id="SSF56194">
    <property type="entry name" value="Uridine diphospho-N-Acetylenolpyruvylglucosamine reductase, MurB, C-terminal domain"/>
    <property type="match status" value="1"/>
</dbReference>
<evidence type="ECO:0000256" key="11">
    <source>
        <dbReference type="ARBA" id="ARBA00022960"/>
    </source>
</evidence>
<evidence type="ECO:0000256" key="4">
    <source>
        <dbReference type="ARBA" id="ARBA00004752"/>
    </source>
</evidence>
<evidence type="ECO:0000256" key="7">
    <source>
        <dbReference type="ARBA" id="ARBA00022618"/>
    </source>
</evidence>
<feature type="active site" evidence="17">
    <location>
        <position position="155"/>
    </location>
</feature>
<comment type="pathway">
    <text evidence="4 17">Cell wall biogenesis; peptidoglycan biosynthesis.</text>
</comment>
<dbReference type="PANTHER" id="PTHR21071:SF4">
    <property type="entry name" value="UDP-N-ACETYLENOLPYRUVOYLGLUCOSAMINE REDUCTASE"/>
    <property type="match status" value="1"/>
</dbReference>
<dbReference type="UniPathway" id="UPA00219"/>
<dbReference type="PROSITE" id="PS51387">
    <property type="entry name" value="FAD_PCMH"/>
    <property type="match status" value="1"/>
</dbReference>
<keyword evidence="20" id="KW-1185">Reference proteome</keyword>
<dbReference type="InterPro" id="IPR016166">
    <property type="entry name" value="FAD-bd_PCMH"/>
</dbReference>
<name>A0A1N7IN91_9CORY</name>
<keyword evidence="6 17" id="KW-0963">Cytoplasm</keyword>
<dbReference type="EC" id="1.3.1.98" evidence="17"/>
<keyword evidence="8 17" id="KW-0285">Flavoprotein</keyword>
<evidence type="ECO:0000256" key="2">
    <source>
        <dbReference type="ARBA" id="ARBA00003921"/>
    </source>
</evidence>
<dbReference type="GO" id="GO:0008360">
    <property type="term" value="P:regulation of cell shape"/>
    <property type="evidence" value="ECO:0007669"/>
    <property type="project" value="UniProtKB-KW"/>
</dbReference>
<feature type="active site" description="Proton donor" evidence="17">
    <location>
        <position position="223"/>
    </location>
</feature>
<evidence type="ECO:0000259" key="18">
    <source>
        <dbReference type="PROSITE" id="PS51387"/>
    </source>
</evidence>